<dbReference type="EMBL" id="CP087880">
    <property type="protein sequence ID" value="UGS39340.1"/>
    <property type="molecule type" value="Genomic_DNA"/>
</dbReference>
<dbReference type="Gene3D" id="3.40.50.300">
    <property type="entry name" value="P-loop containing nucleotide triphosphate hydrolases"/>
    <property type="match status" value="1"/>
</dbReference>
<name>A0ABY3S0U0_9ENTR</name>
<reference evidence="1 2" key="1">
    <citation type="journal article" date="2022" name="Int. J. Syst. Evol. Microbiol.">
        <title>Pseudocitrobacter corydidari sp. nov., isolated from the Asian emerald cockroach Corydidarum magnifica.</title>
        <authorList>
            <person name="Guzman J."/>
            <person name="Poehlein A."/>
            <person name="Glaeser S.P."/>
            <person name="Schwengers O."/>
            <person name="Blom J."/>
            <person name="Hollensteiner J."/>
            <person name="Kampfer P."/>
            <person name="Vilcinskas A."/>
        </authorList>
    </citation>
    <scope>NUCLEOTIDE SEQUENCE [LARGE SCALE GENOMIC DNA]</scope>
    <source>
        <strain evidence="1">G163CM</strain>
    </source>
</reference>
<dbReference type="Proteomes" id="UP001199659">
    <property type="component" value="Chromosome"/>
</dbReference>
<dbReference type="SUPFAM" id="SSF52540">
    <property type="entry name" value="P-loop containing nucleoside triphosphate hydrolases"/>
    <property type="match status" value="1"/>
</dbReference>
<evidence type="ECO:0000313" key="1">
    <source>
        <dbReference type="EMBL" id="UGS39340.1"/>
    </source>
</evidence>
<accession>A0ABY3S0U0</accession>
<keyword evidence="2" id="KW-1185">Reference proteome</keyword>
<protein>
    <recommendedName>
        <fullName evidence="3">HNH endonuclease</fullName>
    </recommendedName>
</protein>
<proteinExistence type="predicted"/>
<sequence>MRVEFTERTKNVLAGRAGYQCSHPQCSIITIGPGEKEDETSSIGEASHIYSAAKNGPRGQGGLTEEQLKSPENGIWLCKVHARLVDTNNGAGFTASQLISWKKYHEEFIKHHQGRIVNKLHWISKLSIVDSPLFQDSISIDFAKITIIESDSNGAGKTAICEWLSSVSAINRLERWVNCKKLNIEIYLHTPEPHLIEVSVNSGRISYKVDYLDITSSPFPFTCYFFDFNYSKKKYNKTSNFFAEFINISPVLLGSLFDYVCRNKKGILKSIRFATQEELEQDDDSEDEKERDIHDIYCMIQGNDFYLPFERLSGSEKTRVLLDVIIASLNERSKYTPTLLFIEMNETFLSKESFKPYIERLNSIETSFQTIVTTHSNILNECSVGFPRYELIKGINTSTLRKI</sequence>
<organism evidence="1 2">
    <name type="scientific">Pseudocitrobacter corydidari</name>
    <dbReference type="NCBI Taxonomy" id="2891570"/>
    <lineage>
        <taxon>Bacteria</taxon>
        <taxon>Pseudomonadati</taxon>
        <taxon>Pseudomonadota</taxon>
        <taxon>Gammaproteobacteria</taxon>
        <taxon>Enterobacterales</taxon>
        <taxon>Enterobacteriaceae</taxon>
        <taxon>Pseudocitrobacter</taxon>
    </lineage>
</organism>
<evidence type="ECO:0000313" key="2">
    <source>
        <dbReference type="Proteomes" id="UP001199659"/>
    </source>
</evidence>
<gene>
    <name evidence="1" type="ORF">G163CM_00120</name>
</gene>
<dbReference type="InterPro" id="IPR027417">
    <property type="entry name" value="P-loop_NTPase"/>
</dbReference>
<evidence type="ECO:0008006" key="3">
    <source>
        <dbReference type="Google" id="ProtNLM"/>
    </source>
</evidence>
<dbReference type="RefSeq" id="WP_231826458.1">
    <property type="nucleotide sequence ID" value="NZ_CP087880.1"/>
</dbReference>